<evidence type="ECO:0000256" key="4">
    <source>
        <dbReference type="SAM" id="Coils"/>
    </source>
</evidence>
<dbReference type="InterPro" id="IPR019786">
    <property type="entry name" value="Zinc_finger_PHD-type_CS"/>
</dbReference>
<dbReference type="EMBL" id="JRES01001684">
    <property type="protein sequence ID" value="KNC20965.1"/>
    <property type="molecule type" value="Genomic_DNA"/>
</dbReference>
<dbReference type="AlphaFoldDB" id="A0A0L0CDN2"/>
<evidence type="ECO:0008006" key="8">
    <source>
        <dbReference type="Google" id="ProtNLM"/>
    </source>
</evidence>
<dbReference type="OrthoDB" id="8055530at2759"/>
<dbReference type="SUPFAM" id="SSF57903">
    <property type="entry name" value="FYVE/PHD zinc finger"/>
    <property type="match status" value="1"/>
</dbReference>
<dbReference type="EMBL" id="JRES01000509">
    <property type="protein sequence ID" value="KNC30508.1"/>
    <property type="molecule type" value="Genomic_DNA"/>
</dbReference>
<accession>A0A0L0CDN2</accession>
<evidence type="ECO:0000256" key="1">
    <source>
        <dbReference type="ARBA" id="ARBA00022723"/>
    </source>
</evidence>
<feature type="coiled-coil region" evidence="4">
    <location>
        <begin position="106"/>
        <end position="151"/>
    </location>
</feature>
<dbReference type="GO" id="GO:0008270">
    <property type="term" value="F:zinc ion binding"/>
    <property type="evidence" value="ECO:0007669"/>
    <property type="project" value="UniProtKB-KW"/>
</dbReference>
<name>A0A0L0CDN2_LUCCU</name>
<keyword evidence="2" id="KW-0863">Zinc-finger</keyword>
<comment type="caution">
    <text evidence="6">The sequence shown here is derived from an EMBL/GenBank/DDBJ whole genome shotgun (WGS) entry which is preliminary data.</text>
</comment>
<proteinExistence type="predicted"/>
<dbReference type="PROSITE" id="PS01359">
    <property type="entry name" value="ZF_PHD_1"/>
    <property type="match status" value="1"/>
</dbReference>
<evidence type="ECO:0000313" key="5">
    <source>
        <dbReference type="EMBL" id="KNC20965.1"/>
    </source>
</evidence>
<organism evidence="6 7">
    <name type="scientific">Lucilia cuprina</name>
    <name type="common">Green bottle fly</name>
    <name type="synonym">Australian sheep blowfly</name>
    <dbReference type="NCBI Taxonomy" id="7375"/>
    <lineage>
        <taxon>Eukaryota</taxon>
        <taxon>Metazoa</taxon>
        <taxon>Ecdysozoa</taxon>
        <taxon>Arthropoda</taxon>
        <taxon>Hexapoda</taxon>
        <taxon>Insecta</taxon>
        <taxon>Pterygota</taxon>
        <taxon>Neoptera</taxon>
        <taxon>Endopterygota</taxon>
        <taxon>Diptera</taxon>
        <taxon>Brachycera</taxon>
        <taxon>Muscomorpha</taxon>
        <taxon>Oestroidea</taxon>
        <taxon>Calliphoridae</taxon>
        <taxon>Luciliinae</taxon>
        <taxon>Lucilia</taxon>
    </lineage>
</organism>
<dbReference type="Proteomes" id="UP000037069">
    <property type="component" value="Unassembled WGS sequence"/>
</dbReference>
<keyword evidence="3" id="KW-0862">Zinc</keyword>
<evidence type="ECO:0000313" key="7">
    <source>
        <dbReference type="Proteomes" id="UP000037069"/>
    </source>
</evidence>
<evidence type="ECO:0000256" key="2">
    <source>
        <dbReference type="ARBA" id="ARBA00022771"/>
    </source>
</evidence>
<gene>
    <name evidence="6" type="ORF">FF38_07835</name>
    <name evidence="5" type="ORF">FF38_09031</name>
</gene>
<dbReference type="InterPro" id="IPR011011">
    <property type="entry name" value="Znf_FYVE_PHD"/>
</dbReference>
<protein>
    <recommendedName>
        <fullName evidence="8">Zinc finger PHD-type domain-containing protein</fullName>
    </recommendedName>
</protein>
<keyword evidence="7" id="KW-1185">Reference proteome</keyword>
<evidence type="ECO:0000256" key="3">
    <source>
        <dbReference type="ARBA" id="ARBA00022833"/>
    </source>
</evidence>
<dbReference type="CDD" id="cd15489">
    <property type="entry name" value="PHD_SF"/>
    <property type="match status" value="1"/>
</dbReference>
<evidence type="ECO:0000313" key="6">
    <source>
        <dbReference type="EMBL" id="KNC30508.1"/>
    </source>
</evidence>
<reference evidence="6 7" key="1">
    <citation type="journal article" date="2015" name="Nat. Commun.">
        <title>Lucilia cuprina genome unlocks parasitic fly biology to underpin future interventions.</title>
        <authorList>
            <person name="Anstead C.A."/>
            <person name="Korhonen P.K."/>
            <person name="Young N.D."/>
            <person name="Hall R.S."/>
            <person name="Jex A.R."/>
            <person name="Murali S.C."/>
            <person name="Hughes D.S."/>
            <person name="Lee S.F."/>
            <person name="Perry T."/>
            <person name="Stroehlein A.J."/>
            <person name="Ansell B.R."/>
            <person name="Breugelmans B."/>
            <person name="Hofmann A."/>
            <person name="Qu J."/>
            <person name="Dugan S."/>
            <person name="Lee S.L."/>
            <person name="Chao H."/>
            <person name="Dinh H."/>
            <person name="Han Y."/>
            <person name="Doddapaneni H.V."/>
            <person name="Worley K.C."/>
            <person name="Muzny D.M."/>
            <person name="Ioannidis P."/>
            <person name="Waterhouse R.M."/>
            <person name="Zdobnov E.M."/>
            <person name="James P.J."/>
            <person name="Bagnall N.H."/>
            <person name="Kotze A.C."/>
            <person name="Gibbs R.A."/>
            <person name="Richards S."/>
            <person name="Batterham P."/>
            <person name="Gasser R.B."/>
        </authorList>
    </citation>
    <scope>NUCLEOTIDE SEQUENCE [LARGE SCALE GENOMIC DNA]</scope>
    <source>
        <strain evidence="6 7">LS</strain>
        <tissue evidence="6">Full body</tissue>
    </source>
</reference>
<keyword evidence="4" id="KW-0175">Coiled coil</keyword>
<sequence>MPPKVAISNANCTKCKNPLKRTDEVIKCSFCKKSLHMNCAIENSPGLNPDAAKYVSNNSEDILYKCMLCKSKKEINLSDIAEKLCDMEARIQDIPVQISAEMSTKLDDISNKLNSCVEKVNTLEKESYEKFKQLEMENNSLRKQINRADIIVNGIPTKIKSKNLINVIMGICKHYNIELKDTEINTICWIHNKKAVLIKFNNIAKRDIVMRKYQEKYDLKLNQIRGIFKDIDDNKDENSVETTEHEDCDIEARVFLNDNLTAAASKLKYLGRKLIREKKIERFKLLNYDYPKGKITFKNGSEKILTLEECGALLN</sequence>
<keyword evidence="1" id="KW-0479">Metal-binding</keyword>